<evidence type="ECO:0000256" key="2">
    <source>
        <dbReference type="ARBA" id="ARBA00001974"/>
    </source>
</evidence>
<comment type="cofactor">
    <cofactor evidence="1">
        <name>Mo-molybdopterin</name>
        <dbReference type="ChEBI" id="CHEBI:71302"/>
    </cofactor>
</comment>
<evidence type="ECO:0000256" key="5">
    <source>
        <dbReference type="ARBA" id="ARBA00022714"/>
    </source>
</evidence>
<dbReference type="GO" id="GO:0043546">
    <property type="term" value="F:molybdopterin cofactor binding"/>
    <property type="evidence" value="ECO:0007669"/>
    <property type="project" value="InterPro"/>
</dbReference>
<dbReference type="FunFam" id="3.30.365.10:FF:000002">
    <property type="entry name" value="Xanthine dehydrogenase oxidase"/>
    <property type="match status" value="1"/>
</dbReference>
<keyword evidence="5" id="KW-0001">2Fe-2S</keyword>
<dbReference type="InterPro" id="IPR037165">
    <property type="entry name" value="AldOxase/xan_DH_Mopterin-bd_sf"/>
</dbReference>
<comment type="similarity">
    <text evidence="3">Belongs to the xanthine dehydrogenase family.</text>
</comment>
<dbReference type="AlphaFoldDB" id="A0A8H4AKD5"/>
<feature type="domain" description="Aldehyde oxidase/xanthine dehydrogenase second molybdopterin binding" evidence="12">
    <location>
        <begin position="159"/>
        <end position="341"/>
    </location>
</feature>
<feature type="domain" description="Aldehyde oxidase/xanthine dehydrogenase first molybdopterin binding" evidence="11">
    <location>
        <begin position="1"/>
        <end position="99"/>
    </location>
</feature>
<dbReference type="GO" id="GO:0051537">
    <property type="term" value="F:2 iron, 2 sulfur cluster binding"/>
    <property type="evidence" value="ECO:0007669"/>
    <property type="project" value="UniProtKB-KW"/>
</dbReference>
<keyword evidence="7" id="KW-0560">Oxidoreductase</keyword>
<evidence type="ECO:0000256" key="3">
    <source>
        <dbReference type="ARBA" id="ARBA00006849"/>
    </source>
</evidence>
<name>A0A8H4AKD5_GIGMA</name>
<evidence type="ECO:0000256" key="1">
    <source>
        <dbReference type="ARBA" id="ARBA00001924"/>
    </source>
</evidence>
<dbReference type="Proteomes" id="UP000439903">
    <property type="component" value="Unassembled WGS sequence"/>
</dbReference>
<feature type="domain" description="Aldehyde oxidase/xanthine dehydrogenase first molybdopterin binding" evidence="11">
    <location>
        <begin position="101"/>
        <end position="135"/>
    </location>
</feature>
<comment type="cofactor">
    <cofactor evidence="10">
        <name>[2Fe-2S] cluster</name>
        <dbReference type="ChEBI" id="CHEBI:190135"/>
    </cofactor>
</comment>
<evidence type="ECO:0000259" key="12">
    <source>
        <dbReference type="Pfam" id="PF20256"/>
    </source>
</evidence>
<keyword evidence="8" id="KW-0408">Iron</keyword>
<reference evidence="13 14" key="1">
    <citation type="journal article" date="2019" name="Environ. Microbiol.">
        <title>At the nexus of three kingdoms: the genome of the mycorrhizal fungus Gigaspora margarita provides insights into plant, endobacterial and fungal interactions.</title>
        <authorList>
            <person name="Venice F."/>
            <person name="Ghignone S."/>
            <person name="Salvioli di Fossalunga A."/>
            <person name="Amselem J."/>
            <person name="Novero M."/>
            <person name="Xianan X."/>
            <person name="Sedzielewska Toro K."/>
            <person name="Morin E."/>
            <person name="Lipzen A."/>
            <person name="Grigoriev I.V."/>
            <person name="Henrissat B."/>
            <person name="Martin F.M."/>
            <person name="Bonfante P."/>
        </authorList>
    </citation>
    <scope>NUCLEOTIDE SEQUENCE [LARGE SCALE GENOMIC DNA]</scope>
    <source>
        <strain evidence="13 14">BEG34</strain>
    </source>
</reference>
<comment type="caution">
    <text evidence="13">The sequence shown here is derived from an EMBL/GenBank/DDBJ whole genome shotgun (WGS) entry which is preliminary data.</text>
</comment>
<keyword evidence="4" id="KW-0500">Molybdenum</keyword>
<dbReference type="InterPro" id="IPR046867">
    <property type="entry name" value="AldOxase/xan_DH_MoCoBD2"/>
</dbReference>
<dbReference type="PANTHER" id="PTHR45444:SF3">
    <property type="entry name" value="XANTHINE DEHYDROGENASE"/>
    <property type="match status" value="1"/>
</dbReference>
<protein>
    <submittedName>
        <fullName evidence="13">Putative xanthine dehydrogenase</fullName>
    </submittedName>
</protein>
<dbReference type="PANTHER" id="PTHR45444">
    <property type="entry name" value="XANTHINE DEHYDROGENASE"/>
    <property type="match status" value="1"/>
</dbReference>
<dbReference type="Pfam" id="PF02738">
    <property type="entry name" value="MoCoBD_1"/>
    <property type="match status" value="2"/>
</dbReference>
<evidence type="ECO:0000256" key="8">
    <source>
        <dbReference type="ARBA" id="ARBA00023004"/>
    </source>
</evidence>
<feature type="domain" description="Aldehyde oxidase/xanthine dehydrogenase second molybdopterin binding" evidence="12">
    <location>
        <begin position="348"/>
        <end position="408"/>
    </location>
</feature>
<dbReference type="InterPro" id="IPR008274">
    <property type="entry name" value="AldOxase/xan_DH_MoCoBD1"/>
</dbReference>
<proteinExistence type="inferred from homology"/>
<dbReference type="SUPFAM" id="SSF56003">
    <property type="entry name" value="Molybdenum cofactor-binding domain"/>
    <property type="match status" value="1"/>
</dbReference>
<dbReference type="OrthoDB" id="8300278at2759"/>
<dbReference type="Gene3D" id="3.30.365.10">
    <property type="entry name" value="Aldehyde oxidase/xanthine dehydrogenase, molybdopterin binding domain"/>
    <property type="match status" value="4"/>
</dbReference>
<evidence type="ECO:0000256" key="6">
    <source>
        <dbReference type="ARBA" id="ARBA00022723"/>
    </source>
</evidence>
<evidence type="ECO:0000256" key="4">
    <source>
        <dbReference type="ARBA" id="ARBA00022505"/>
    </source>
</evidence>
<dbReference type="EMBL" id="WTPW01000493">
    <property type="protein sequence ID" value="KAF0505920.1"/>
    <property type="molecule type" value="Genomic_DNA"/>
</dbReference>
<dbReference type="GO" id="GO:0016491">
    <property type="term" value="F:oxidoreductase activity"/>
    <property type="evidence" value="ECO:0007669"/>
    <property type="project" value="UniProtKB-KW"/>
</dbReference>
<dbReference type="PROSITE" id="PS00559">
    <property type="entry name" value="MOLYBDOPTERIN_EUK"/>
    <property type="match status" value="1"/>
</dbReference>
<keyword evidence="9" id="KW-0411">Iron-sulfur</keyword>
<keyword evidence="6" id="KW-0479">Metal-binding</keyword>
<dbReference type="Pfam" id="PF20256">
    <property type="entry name" value="MoCoBD_2"/>
    <property type="match status" value="2"/>
</dbReference>
<evidence type="ECO:0000256" key="9">
    <source>
        <dbReference type="ARBA" id="ARBA00023014"/>
    </source>
</evidence>
<dbReference type="InterPro" id="IPR022407">
    <property type="entry name" value="OxRdtase_Mopterin_BS"/>
</dbReference>
<dbReference type="FunFam" id="3.30.365.10:FF:000001">
    <property type="entry name" value="Xanthine dehydrogenase oxidase"/>
    <property type="match status" value="1"/>
</dbReference>
<comment type="cofactor">
    <cofactor evidence="2">
        <name>FAD</name>
        <dbReference type="ChEBI" id="CHEBI:57692"/>
    </cofactor>
</comment>
<dbReference type="GO" id="GO:0005506">
    <property type="term" value="F:iron ion binding"/>
    <property type="evidence" value="ECO:0007669"/>
    <property type="project" value="InterPro"/>
</dbReference>
<organism evidence="13 14">
    <name type="scientific">Gigaspora margarita</name>
    <dbReference type="NCBI Taxonomy" id="4874"/>
    <lineage>
        <taxon>Eukaryota</taxon>
        <taxon>Fungi</taxon>
        <taxon>Fungi incertae sedis</taxon>
        <taxon>Mucoromycota</taxon>
        <taxon>Glomeromycotina</taxon>
        <taxon>Glomeromycetes</taxon>
        <taxon>Diversisporales</taxon>
        <taxon>Gigasporaceae</taxon>
        <taxon>Gigaspora</taxon>
    </lineage>
</organism>
<gene>
    <name evidence="13" type="ORF">F8M41_019252</name>
</gene>
<evidence type="ECO:0000259" key="11">
    <source>
        <dbReference type="Pfam" id="PF02738"/>
    </source>
</evidence>
<keyword evidence="14" id="KW-1185">Reference proteome</keyword>
<evidence type="ECO:0000313" key="13">
    <source>
        <dbReference type="EMBL" id="KAF0505920.1"/>
    </source>
</evidence>
<dbReference type="InterPro" id="IPR016208">
    <property type="entry name" value="Ald_Oxase/xanthine_DH-like"/>
</dbReference>
<sequence length="503" mass="56342">METNAALVIPKEDDEFEVHLGTQNPASTQGNIAGVLGIAANKVTCRVKRVGGAFGGKETKCFFISMALAVGAWHLKKPIRCMLDRNEDIIITGQRHPFLGRGFGKPQALFITESMLNDVAERIGIDVNKLREKNLYVEGQKTPYNQMLENWCLPSVYQQVKETSEFEKRKNEIEEFNSNNKWRKRGIALIPLKFGVAFPLLFLNQAGALVHIYLDGSILISHGGIEMGQGLNTKMLQIASEALDVPINTGKKIFYNCIFIHLMESTTNLVINSTSTAASTGSDLNGYAVHNACKILAERLKPYREKMPDKSFEEIVKAAYHDRVNLSANGFYKTPDIGYDFEKIKQLMDICMDIGRSLNYAIDIGQIEGGFIQGVGWCTNEQSLHFPNGNLYTTRPDQYEIPGDRDIPQDFRIYMYKGAKSSNIKSIHSSKGIGEPPLLLGCTVFFAIREAIKAVRKCNNNNTPVALRIPAIPKRVRIACDDEIVRKCKIEKKDDEVPWVIEL</sequence>
<evidence type="ECO:0000313" key="14">
    <source>
        <dbReference type="Proteomes" id="UP000439903"/>
    </source>
</evidence>
<evidence type="ECO:0000256" key="7">
    <source>
        <dbReference type="ARBA" id="ARBA00023002"/>
    </source>
</evidence>
<accession>A0A8H4AKD5</accession>
<evidence type="ECO:0000256" key="10">
    <source>
        <dbReference type="ARBA" id="ARBA00034078"/>
    </source>
</evidence>